<dbReference type="PANTHER" id="PTHR45985">
    <property type="match status" value="1"/>
</dbReference>
<comment type="caution">
    <text evidence="2">The sequence shown here is derived from an EMBL/GenBank/DDBJ whole genome shotgun (WGS) entry which is preliminary data.</text>
</comment>
<name>A0A2T7NDV2_POMCA</name>
<keyword evidence="3" id="KW-1185">Reference proteome</keyword>
<dbReference type="InterPro" id="IPR011330">
    <property type="entry name" value="Glyco_hydro/deAcase_b/a-brl"/>
</dbReference>
<evidence type="ECO:0008006" key="4">
    <source>
        <dbReference type="Google" id="ProtNLM"/>
    </source>
</evidence>
<dbReference type="SUPFAM" id="SSF88713">
    <property type="entry name" value="Glycoside hydrolase/deacetylase"/>
    <property type="match status" value="1"/>
</dbReference>
<feature type="region of interest" description="Disordered" evidence="1">
    <location>
        <begin position="304"/>
        <end position="333"/>
    </location>
</feature>
<accession>A0A2T7NDV2</accession>
<evidence type="ECO:0000313" key="2">
    <source>
        <dbReference type="EMBL" id="PVD19322.1"/>
    </source>
</evidence>
<gene>
    <name evidence="2" type="ORF">C0Q70_19809</name>
</gene>
<dbReference type="GO" id="GO:0005975">
    <property type="term" value="P:carbohydrate metabolic process"/>
    <property type="evidence" value="ECO:0007669"/>
    <property type="project" value="InterPro"/>
</dbReference>
<dbReference type="Gene3D" id="3.20.20.370">
    <property type="entry name" value="Glycoside hydrolase/deacetylase"/>
    <property type="match status" value="2"/>
</dbReference>
<dbReference type="PANTHER" id="PTHR45985:SF8">
    <property type="entry name" value="CHITIN DEACETYLASE-LIKE 9, ISOFORM A"/>
    <property type="match status" value="1"/>
</dbReference>
<feature type="compositionally biased region" description="Low complexity" evidence="1">
    <location>
        <begin position="304"/>
        <end position="319"/>
    </location>
</feature>
<dbReference type="OrthoDB" id="504708at2759"/>
<dbReference type="Proteomes" id="UP000245119">
    <property type="component" value="Linkage Group LG13"/>
</dbReference>
<dbReference type="EMBL" id="PZQS01000013">
    <property type="protein sequence ID" value="PVD19322.1"/>
    <property type="molecule type" value="Genomic_DNA"/>
</dbReference>
<evidence type="ECO:0000313" key="3">
    <source>
        <dbReference type="Proteomes" id="UP000245119"/>
    </source>
</evidence>
<organism evidence="2 3">
    <name type="scientific">Pomacea canaliculata</name>
    <name type="common">Golden apple snail</name>
    <dbReference type="NCBI Taxonomy" id="400727"/>
    <lineage>
        <taxon>Eukaryota</taxon>
        <taxon>Metazoa</taxon>
        <taxon>Spiralia</taxon>
        <taxon>Lophotrochozoa</taxon>
        <taxon>Mollusca</taxon>
        <taxon>Gastropoda</taxon>
        <taxon>Caenogastropoda</taxon>
        <taxon>Architaenioglossa</taxon>
        <taxon>Ampullarioidea</taxon>
        <taxon>Ampullariidae</taxon>
        <taxon>Pomacea</taxon>
    </lineage>
</organism>
<sequence length="628" mass="70085">MAHMILPATACTQGSDCLLPDCFCSTFDHPDFTDVKDIPQMVYFGFDDALTTEVEKHFQRGDEIGSHSVNHINVDTAELLQFEAGQQKENLINNGHVARDQVVGWRSPNLQTAGDAQPDVLKALNYTYDISLTYVRQSNNRIPWPYTLDFGYPYTCSIPSCPGAQVSHPGFWEIPVFSLLDSESGFPCAYVDSCRPSSENAAFNYLWSNFEKVYNDNRAPFGLNMHAAWFFFDDYIKATHTFVERLLQLDDVYIISGKKVLDWMRNPVKVSEIPTKMPSWGCSNPVPRSSALQRTTKLSNLVPSTTPVVTSTAGPATTTEGNGKARTAATTPLPVDVPVGNDSCVQGVNCVLPSCQCRSVDPPGQLSPDNTPQIVYFTVSGRVDVLTYQPLLKLLGNGQNPNNCSVSSTVFVPTTGNSIPYLQGLLSRRHEVAMYGKEGYKYTPTPSVEEQVAEQLMQFAAQTSDIQLKPNDGAVNRGWRSPLDSVLNDELLTALVKGGVQYDSSVTIGRSRPYKDLLPWPYTLDFGFQDVCSGSQNQCPVKRHPGLWEVPIVPMVDTKQEYTCTFVDACTFNRPSLAEETHKYLLNNFDFNYNHNRAPFGINIRRDWLSHPFTLRTSWAWKCSLTQF</sequence>
<dbReference type="AlphaFoldDB" id="A0A2T7NDV2"/>
<protein>
    <recommendedName>
        <fullName evidence="4">NodB homology domain-containing protein</fullName>
    </recommendedName>
</protein>
<evidence type="ECO:0000256" key="1">
    <source>
        <dbReference type="SAM" id="MobiDB-lite"/>
    </source>
</evidence>
<dbReference type="InterPro" id="IPR052740">
    <property type="entry name" value="CE4"/>
</dbReference>
<reference evidence="2 3" key="1">
    <citation type="submission" date="2018-04" db="EMBL/GenBank/DDBJ databases">
        <title>The genome of golden apple snail Pomacea canaliculata provides insight into stress tolerance and invasive adaptation.</title>
        <authorList>
            <person name="Liu C."/>
            <person name="Liu B."/>
            <person name="Ren Y."/>
            <person name="Zhang Y."/>
            <person name="Wang H."/>
            <person name="Li S."/>
            <person name="Jiang F."/>
            <person name="Yin L."/>
            <person name="Zhang G."/>
            <person name="Qian W."/>
            <person name="Fan W."/>
        </authorList>
    </citation>
    <scope>NUCLEOTIDE SEQUENCE [LARGE SCALE GENOMIC DNA]</scope>
    <source>
        <strain evidence="2">SZHN2017</strain>
        <tissue evidence="2">Muscle</tissue>
    </source>
</reference>
<proteinExistence type="predicted"/>